<sequence>AEGEDKDKAEAKTEGSGGGRPRVLADGTYAAETAYTSASSARLEAVKAASKPPLGALILGDFFTGAVLASTLTKLVLRFDELTSDRAKANAVRAEAMLIVTSTIHVGQSKFVAVPIDEDSNEQIPNCIQTLSELREAPAVHNIFLKDTEAAYSKMLGAQEKNAVEKREAESTQLAAVQVDDLLTFRQFSKKSADGPIDYVEDLGKATGAGEPASLTPIYAEAYVKTHGFDILLDVLLVNQAPNTLQNLCLDFATLGDLKLVERPAAYTVAPHEFQSTKATIKVSSTEKGVIFSPILWEGPALAESCVILNDIHIDIMDYIKPAYFNEAQYAAANSKSGQPADPGLSDVANDVMVVRSQRCNHFYDPISIIP</sequence>
<proteinExistence type="predicted"/>
<comment type="caution">
    <text evidence="1">The sequence shown here is derived from an EMBL/GenBank/DDBJ whole genome shotgun (WGS) entry which is preliminary data.</text>
</comment>
<name>A0ACB8AWG1_9AGAM</name>
<protein>
    <submittedName>
        <fullName evidence="1">Uncharacterized protein</fullName>
    </submittedName>
</protein>
<organism evidence="1 2">
    <name type="scientific">Leucogyrophana mollusca</name>
    <dbReference type="NCBI Taxonomy" id="85980"/>
    <lineage>
        <taxon>Eukaryota</taxon>
        <taxon>Fungi</taxon>
        <taxon>Dikarya</taxon>
        <taxon>Basidiomycota</taxon>
        <taxon>Agaricomycotina</taxon>
        <taxon>Agaricomycetes</taxon>
        <taxon>Agaricomycetidae</taxon>
        <taxon>Boletales</taxon>
        <taxon>Boletales incertae sedis</taxon>
        <taxon>Leucogyrophana</taxon>
    </lineage>
</organism>
<gene>
    <name evidence="1" type="ORF">BV22DRAFT_1135259</name>
</gene>
<feature type="non-terminal residue" evidence="1">
    <location>
        <position position="1"/>
    </location>
</feature>
<evidence type="ECO:0000313" key="2">
    <source>
        <dbReference type="Proteomes" id="UP000790709"/>
    </source>
</evidence>
<accession>A0ACB8AWG1</accession>
<dbReference type="EMBL" id="MU266990">
    <property type="protein sequence ID" value="KAH7917622.1"/>
    <property type="molecule type" value="Genomic_DNA"/>
</dbReference>
<reference evidence="1" key="1">
    <citation type="journal article" date="2021" name="New Phytol.">
        <title>Evolutionary innovations through gain and loss of genes in the ectomycorrhizal Boletales.</title>
        <authorList>
            <person name="Wu G."/>
            <person name="Miyauchi S."/>
            <person name="Morin E."/>
            <person name="Kuo A."/>
            <person name="Drula E."/>
            <person name="Varga T."/>
            <person name="Kohler A."/>
            <person name="Feng B."/>
            <person name="Cao Y."/>
            <person name="Lipzen A."/>
            <person name="Daum C."/>
            <person name="Hundley H."/>
            <person name="Pangilinan J."/>
            <person name="Johnson J."/>
            <person name="Barry K."/>
            <person name="LaButti K."/>
            <person name="Ng V."/>
            <person name="Ahrendt S."/>
            <person name="Min B."/>
            <person name="Choi I.G."/>
            <person name="Park H."/>
            <person name="Plett J.M."/>
            <person name="Magnuson J."/>
            <person name="Spatafora J.W."/>
            <person name="Nagy L.G."/>
            <person name="Henrissat B."/>
            <person name="Grigoriev I.V."/>
            <person name="Yang Z.L."/>
            <person name="Xu J."/>
            <person name="Martin F.M."/>
        </authorList>
    </citation>
    <scope>NUCLEOTIDE SEQUENCE</scope>
    <source>
        <strain evidence="1">KUC20120723A-06</strain>
    </source>
</reference>
<keyword evidence="2" id="KW-1185">Reference proteome</keyword>
<dbReference type="Proteomes" id="UP000790709">
    <property type="component" value="Unassembled WGS sequence"/>
</dbReference>
<evidence type="ECO:0000313" key="1">
    <source>
        <dbReference type="EMBL" id="KAH7917622.1"/>
    </source>
</evidence>